<accession>A0A9P7YIC8</accession>
<dbReference type="InterPro" id="IPR011032">
    <property type="entry name" value="GroES-like_sf"/>
</dbReference>
<keyword evidence="5" id="KW-1185">Reference proteome</keyword>
<dbReference type="OrthoDB" id="48317at2759"/>
<proteinExistence type="inferred from homology"/>
<comment type="similarity">
    <text evidence="1">Belongs to the zinc-containing alcohol dehydrogenase family.</text>
</comment>
<dbReference type="CDD" id="cd08249">
    <property type="entry name" value="enoyl_reductase_like"/>
    <property type="match status" value="1"/>
</dbReference>
<evidence type="ECO:0000313" key="5">
    <source>
        <dbReference type="Proteomes" id="UP000824998"/>
    </source>
</evidence>
<keyword evidence="2" id="KW-0560">Oxidoreductase</keyword>
<dbReference type="AlphaFoldDB" id="A0A9P7YIC8"/>
<dbReference type="Gene3D" id="3.40.50.720">
    <property type="entry name" value="NAD(P)-binding Rossmann-like Domain"/>
    <property type="match status" value="1"/>
</dbReference>
<dbReference type="SUPFAM" id="SSF50129">
    <property type="entry name" value="GroES-like"/>
    <property type="match status" value="1"/>
</dbReference>
<dbReference type="PANTHER" id="PTHR45348:SF2">
    <property type="entry name" value="ZINC-TYPE ALCOHOL DEHYDROGENASE-LIKE PROTEIN C2E1P3.01"/>
    <property type="match status" value="1"/>
</dbReference>
<name>A0A9P7YIC8_9HELO</name>
<dbReference type="InterPro" id="IPR047122">
    <property type="entry name" value="Trans-enoyl_RdTase-like"/>
</dbReference>
<comment type="caution">
    <text evidence="4">The sequence shown here is derived from an EMBL/GenBank/DDBJ whole genome shotgun (WGS) entry which is preliminary data.</text>
</comment>
<evidence type="ECO:0000313" key="4">
    <source>
        <dbReference type="EMBL" id="KAG9234052.1"/>
    </source>
</evidence>
<reference evidence="4" key="1">
    <citation type="journal article" date="2021" name="IMA Fungus">
        <title>Genomic characterization of three marine fungi, including Emericellopsis atlantica sp. nov. with signatures of a generalist lifestyle and marine biomass degradation.</title>
        <authorList>
            <person name="Hagestad O.C."/>
            <person name="Hou L."/>
            <person name="Andersen J.H."/>
            <person name="Hansen E.H."/>
            <person name="Altermark B."/>
            <person name="Li C."/>
            <person name="Kuhnert E."/>
            <person name="Cox R.J."/>
            <person name="Crous P.W."/>
            <person name="Spatafora J.W."/>
            <person name="Lail K."/>
            <person name="Amirebrahimi M."/>
            <person name="Lipzen A."/>
            <person name="Pangilinan J."/>
            <person name="Andreopoulos W."/>
            <person name="Hayes R.D."/>
            <person name="Ng V."/>
            <person name="Grigoriev I.V."/>
            <person name="Jackson S.A."/>
            <person name="Sutton T.D.S."/>
            <person name="Dobson A.D.W."/>
            <person name="Rama T."/>
        </authorList>
    </citation>
    <scope>NUCLEOTIDE SEQUENCE</scope>
    <source>
        <strain evidence="4">TRa018bII</strain>
    </source>
</reference>
<dbReference type="InterPro" id="IPR020843">
    <property type="entry name" value="ER"/>
</dbReference>
<dbReference type="Pfam" id="PF00107">
    <property type="entry name" value="ADH_zinc_N"/>
    <property type="match status" value="1"/>
</dbReference>
<dbReference type="GO" id="GO:0016651">
    <property type="term" value="F:oxidoreductase activity, acting on NAD(P)H"/>
    <property type="evidence" value="ECO:0007669"/>
    <property type="project" value="InterPro"/>
</dbReference>
<evidence type="ECO:0000259" key="3">
    <source>
        <dbReference type="SMART" id="SM00829"/>
    </source>
</evidence>
<gene>
    <name evidence="4" type="ORF">BJ875DRAFT_462658</name>
</gene>
<dbReference type="Pfam" id="PF08240">
    <property type="entry name" value="ADH_N"/>
    <property type="match status" value="1"/>
</dbReference>
<dbReference type="InterPro" id="IPR013154">
    <property type="entry name" value="ADH-like_N"/>
</dbReference>
<dbReference type="SMART" id="SM00829">
    <property type="entry name" value="PKS_ER"/>
    <property type="match status" value="1"/>
</dbReference>
<dbReference type="InterPro" id="IPR036291">
    <property type="entry name" value="NAD(P)-bd_dom_sf"/>
</dbReference>
<dbReference type="Proteomes" id="UP000824998">
    <property type="component" value="Unassembled WGS sequence"/>
</dbReference>
<protein>
    <submittedName>
        <fullName evidence="4">Zinc-binding alcohol dehydrogenase domain-containing protein cipB</fullName>
    </submittedName>
</protein>
<dbReference type="Gene3D" id="3.90.180.10">
    <property type="entry name" value="Medium-chain alcohol dehydrogenases, catalytic domain"/>
    <property type="match status" value="1"/>
</dbReference>
<dbReference type="SUPFAM" id="SSF51735">
    <property type="entry name" value="NAD(P)-binding Rossmann-fold domains"/>
    <property type="match status" value="1"/>
</dbReference>
<sequence>MSATKKINNNAAWLPEPKSKNLALSSASYTKPEDNQIVIKNAAVAINPVDWMMETEAGPMVYPHLKYPFVIGSDVAGTVVEVGSLVGRFKVGDRVVGFALGTAPGLDSSTAEGAFQLYTVLRAHMASHIPDNLSFESAAVIPLGLSTAACGLFQKDMLALRHPTVPPAARTGEILLIWGGSTSVGCNAIQLAVAAGYEVITTSSPKNFELCKKLGASQVFDYNSQTVVQDITEVFRGKTCAGAYSIGAGAAEACLEILSKSKGSKFIAMATYPMAQKPLESFVLIRMMFGYVSWNIAHWIKSKMKGVHSSFIFATTLANNGVGNFIYENFLSQALAAGSFVASPEPLVVGKGLESIQGAMEVQRKGVSARKVVVTL</sequence>
<evidence type="ECO:0000256" key="2">
    <source>
        <dbReference type="ARBA" id="ARBA00023002"/>
    </source>
</evidence>
<evidence type="ECO:0000256" key="1">
    <source>
        <dbReference type="ARBA" id="ARBA00008072"/>
    </source>
</evidence>
<dbReference type="InterPro" id="IPR013149">
    <property type="entry name" value="ADH-like_C"/>
</dbReference>
<dbReference type="PANTHER" id="PTHR45348">
    <property type="entry name" value="HYPOTHETICAL OXIDOREDUCTASE (EUROFUNG)"/>
    <property type="match status" value="1"/>
</dbReference>
<feature type="domain" description="Enoyl reductase (ER)" evidence="3">
    <location>
        <begin position="18"/>
        <end position="374"/>
    </location>
</feature>
<dbReference type="EMBL" id="MU251477">
    <property type="protein sequence ID" value="KAG9234052.1"/>
    <property type="molecule type" value="Genomic_DNA"/>
</dbReference>
<organism evidence="4 5">
    <name type="scientific">Amylocarpus encephaloides</name>
    <dbReference type="NCBI Taxonomy" id="45428"/>
    <lineage>
        <taxon>Eukaryota</taxon>
        <taxon>Fungi</taxon>
        <taxon>Dikarya</taxon>
        <taxon>Ascomycota</taxon>
        <taxon>Pezizomycotina</taxon>
        <taxon>Leotiomycetes</taxon>
        <taxon>Helotiales</taxon>
        <taxon>Helotiales incertae sedis</taxon>
        <taxon>Amylocarpus</taxon>
    </lineage>
</organism>